<feature type="compositionally biased region" description="Low complexity" evidence="1">
    <location>
        <begin position="25"/>
        <end position="79"/>
    </location>
</feature>
<feature type="compositionally biased region" description="Low complexity" evidence="1">
    <location>
        <begin position="1"/>
        <end position="17"/>
    </location>
</feature>
<proteinExistence type="predicted"/>
<accession>A0A6J4JPQ6</accession>
<protein>
    <submittedName>
        <fullName evidence="2">Uncharacterized protein</fullName>
    </submittedName>
</protein>
<sequence length="146" mass="15173">WHTYDASTTSASPSRTSPRPRRSSSDWASRSRAPAPWRASSWRPCAPSRARAARSRCCGRPTGGAAWSSRASSRPTTCPGRPPRCPTSSACATCRSRSATSTRSSRSWRGTGTGSSAASASTRAACGWPTCGGPKGSSCPCSSRSA</sequence>
<gene>
    <name evidence="2" type="ORF">AVDCRST_MAG54-3855</name>
</gene>
<evidence type="ECO:0000256" key="1">
    <source>
        <dbReference type="SAM" id="MobiDB-lite"/>
    </source>
</evidence>
<dbReference type="EMBL" id="CADCTH010000491">
    <property type="protein sequence ID" value="CAA9283865.1"/>
    <property type="molecule type" value="Genomic_DNA"/>
</dbReference>
<dbReference type="AlphaFoldDB" id="A0A6J4JPQ6"/>
<feature type="non-terminal residue" evidence="2">
    <location>
        <position position="146"/>
    </location>
</feature>
<organism evidence="2">
    <name type="scientific">uncultured Actinomycetospora sp</name>
    <dbReference type="NCBI Taxonomy" id="1135996"/>
    <lineage>
        <taxon>Bacteria</taxon>
        <taxon>Bacillati</taxon>
        <taxon>Actinomycetota</taxon>
        <taxon>Actinomycetes</taxon>
        <taxon>Pseudonocardiales</taxon>
        <taxon>Pseudonocardiaceae</taxon>
        <taxon>Actinomycetospora</taxon>
        <taxon>environmental samples</taxon>
    </lineage>
</organism>
<feature type="compositionally biased region" description="Low complexity" evidence="1">
    <location>
        <begin position="86"/>
        <end position="146"/>
    </location>
</feature>
<evidence type="ECO:0000313" key="2">
    <source>
        <dbReference type="EMBL" id="CAA9283865.1"/>
    </source>
</evidence>
<feature type="non-terminal residue" evidence="2">
    <location>
        <position position="1"/>
    </location>
</feature>
<name>A0A6J4JPQ6_9PSEU</name>
<reference evidence="2" key="1">
    <citation type="submission" date="2020-02" db="EMBL/GenBank/DDBJ databases">
        <authorList>
            <person name="Meier V. D."/>
        </authorList>
    </citation>
    <scope>NUCLEOTIDE SEQUENCE</scope>
    <source>
        <strain evidence="2">AVDCRST_MAG54</strain>
    </source>
</reference>
<feature type="region of interest" description="Disordered" evidence="1">
    <location>
        <begin position="1"/>
        <end position="146"/>
    </location>
</feature>